<dbReference type="CDD" id="cd07377">
    <property type="entry name" value="WHTH_GntR"/>
    <property type="match status" value="1"/>
</dbReference>
<evidence type="ECO:0000313" key="6">
    <source>
        <dbReference type="Proteomes" id="UP001410394"/>
    </source>
</evidence>
<dbReference type="InterPro" id="IPR036390">
    <property type="entry name" value="WH_DNA-bd_sf"/>
</dbReference>
<keyword evidence="3" id="KW-0804">Transcription</keyword>
<dbReference type="PROSITE" id="PS50949">
    <property type="entry name" value="HTH_GNTR"/>
    <property type="match status" value="1"/>
</dbReference>
<dbReference type="RefSeq" id="WP_345918087.1">
    <property type="nucleotide sequence ID" value="NZ_JBDIVE010000001.1"/>
</dbReference>
<accession>A0ABU9YUC9</accession>
<dbReference type="SMART" id="SM00345">
    <property type="entry name" value="HTH_GNTR"/>
    <property type="match status" value="1"/>
</dbReference>
<sequence length="245" mass="25788">MPKISSTAARALQRQIQEGQFARGAMLPGQRALAASLGISRSALREAVSTLEALGMLHIQPGKGVFVTDGAGRATAELPNSPMFDDPQVVFQFRAIVEPGAAALAAQSAQAADLQRLSEIQQAMEEALRRPDLLAASEADLAFHLAIAEIAGNAMLASVIHSLEAPIAHSLRLPFADPDSEWMPAHEHRAVLEAVIAHDTAAAHRLMRLHIASAAARVGLKLELPLLESSAPGSAPHISITPLTA</sequence>
<dbReference type="Proteomes" id="UP001410394">
    <property type="component" value="Unassembled WGS sequence"/>
</dbReference>
<evidence type="ECO:0000256" key="2">
    <source>
        <dbReference type="ARBA" id="ARBA00023125"/>
    </source>
</evidence>
<reference evidence="5 6" key="1">
    <citation type="journal article" date="2018" name="Int. J. Syst. Evol. Microbiol.">
        <title>Uliginosibacterium sediminicola sp. nov., isolated from freshwater sediment.</title>
        <authorList>
            <person name="Hwang W.M."/>
            <person name="Kim S.M."/>
            <person name="Kang K."/>
            <person name="Ahn T.Y."/>
        </authorList>
    </citation>
    <scope>NUCLEOTIDE SEQUENCE [LARGE SCALE GENOMIC DNA]</scope>
    <source>
        <strain evidence="5 6">M1-21</strain>
    </source>
</reference>
<evidence type="ECO:0000259" key="4">
    <source>
        <dbReference type="PROSITE" id="PS50949"/>
    </source>
</evidence>
<dbReference type="InterPro" id="IPR000524">
    <property type="entry name" value="Tscrpt_reg_HTH_GntR"/>
</dbReference>
<dbReference type="PANTHER" id="PTHR43537">
    <property type="entry name" value="TRANSCRIPTIONAL REGULATOR, GNTR FAMILY"/>
    <property type="match status" value="1"/>
</dbReference>
<feature type="domain" description="HTH gntR-type" evidence="4">
    <location>
        <begin position="2"/>
        <end position="70"/>
    </location>
</feature>
<proteinExistence type="predicted"/>
<name>A0ABU9YUC9_9RHOO</name>
<keyword evidence="2" id="KW-0238">DNA-binding</keyword>
<dbReference type="SUPFAM" id="SSF46785">
    <property type="entry name" value="Winged helix' DNA-binding domain"/>
    <property type="match status" value="1"/>
</dbReference>
<dbReference type="PANTHER" id="PTHR43537:SF5">
    <property type="entry name" value="UXU OPERON TRANSCRIPTIONAL REGULATOR"/>
    <property type="match status" value="1"/>
</dbReference>
<comment type="caution">
    <text evidence="5">The sequence shown here is derived from an EMBL/GenBank/DDBJ whole genome shotgun (WGS) entry which is preliminary data.</text>
</comment>
<keyword evidence="1" id="KW-0805">Transcription regulation</keyword>
<dbReference type="EMBL" id="JBDIVE010000001">
    <property type="protein sequence ID" value="MEN3067320.1"/>
    <property type="molecule type" value="Genomic_DNA"/>
</dbReference>
<dbReference type="InterPro" id="IPR036388">
    <property type="entry name" value="WH-like_DNA-bd_sf"/>
</dbReference>
<evidence type="ECO:0000313" key="5">
    <source>
        <dbReference type="EMBL" id="MEN3067320.1"/>
    </source>
</evidence>
<dbReference type="InterPro" id="IPR011711">
    <property type="entry name" value="GntR_C"/>
</dbReference>
<dbReference type="InterPro" id="IPR008920">
    <property type="entry name" value="TF_FadR/GntR_C"/>
</dbReference>
<dbReference type="Gene3D" id="1.20.120.530">
    <property type="entry name" value="GntR ligand-binding domain-like"/>
    <property type="match status" value="1"/>
</dbReference>
<dbReference type="Pfam" id="PF00392">
    <property type="entry name" value="GntR"/>
    <property type="match status" value="1"/>
</dbReference>
<protein>
    <submittedName>
        <fullName evidence="5">FCD domain-containing protein</fullName>
    </submittedName>
</protein>
<evidence type="ECO:0000256" key="1">
    <source>
        <dbReference type="ARBA" id="ARBA00023015"/>
    </source>
</evidence>
<organism evidence="5 6">
    <name type="scientific">Uliginosibacterium sediminicola</name>
    <dbReference type="NCBI Taxonomy" id="2024550"/>
    <lineage>
        <taxon>Bacteria</taxon>
        <taxon>Pseudomonadati</taxon>
        <taxon>Pseudomonadota</taxon>
        <taxon>Betaproteobacteria</taxon>
        <taxon>Rhodocyclales</taxon>
        <taxon>Zoogloeaceae</taxon>
        <taxon>Uliginosibacterium</taxon>
    </lineage>
</organism>
<evidence type="ECO:0000256" key="3">
    <source>
        <dbReference type="ARBA" id="ARBA00023163"/>
    </source>
</evidence>
<dbReference type="SUPFAM" id="SSF48008">
    <property type="entry name" value="GntR ligand-binding domain-like"/>
    <property type="match status" value="1"/>
</dbReference>
<dbReference type="SMART" id="SM00895">
    <property type="entry name" value="FCD"/>
    <property type="match status" value="1"/>
</dbReference>
<gene>
    <name evidence="5" type="ORF">ABDB84_02445</name>
</gene>
<dbReference type="Gene3D" id="1.10.10.10">
    <property type="entry name" value="Winged helix-like DNA-binding domain superfamily/Winged helix DNA-binding domain"/>
    <property type="match status" value="1"/>
</dbReference>
<keyword evidence="6" id="KW-1185">Reference proteome</keyword>
<dbReference type="Pfam" id="PF07729">
    <property type="entry name" value="FCD"/>
    <property type="match status" value="1"/>
</dbReference>
<dbReference type="PRINTS" id="PR00035">
    <property type="entry name" value="HTHGNTR"/>
</dbReference>